<sequence>MKISSGLYNFRDVPWLSSEATEGKKLAGVLGKIKHASIHGVRYSSSNIRDIRVVIK</sequence>
<evidence type="ECO:0000313" key="2">
    <source>
        <dbReference type="Proteomes" id="UP000076502"/>
    </source>
</evidence>
<organism evidence="1 2">
    <name type="scientific">Dufourea novaeangliae</name>
    <name type="common">Sweat bee</name>
    <dbReference type="NCBI Taxonomy" id="178035"/>
    <lineage>
        <taxon>Eukaryota</taxon>
        <taxon>Metazoa</taxon>
        <taxon>Ecdysozoa</taxon>
        <taxon>Arthropoda</taxon>
        <taxon>Hexapoda</taxon>
        <taxon>Insecta</taxon>
        <taxon>Pterygota</taxon>
        <taxon>Neoptera</taxon>
        <taxon>Endopterygota</taxon>
        <taxon>Hymenoptera</taxon>
        <taxon>Apocrita</taxon>
        <taxon>Aculeata</taxon>
        <taxon>Apoidea</taxon>
        <taxon>Anthophila</taxon>
        <taxon>Halictidae</taxon>
        <taxon>Rophitinae</taxon>
        <taxon>Dufourea</taxon>
    </lineage>
</organism>
<dbReference type="EMBL" id="KQ434835">
    <property type="protein sequence ID" value="KZC07889.1"/>
    <property type="molecule type" value="Genomic_DNA"/>
</dbReference>
<reference evidence="1 2" key="1">
    <citation type="submission" date="2015-07" db="EMBL/GenBank/DDBJ databases">
        <title>The genome of Dufourea novaeangliae.</title>
        <authorList>
            <person name="Pan H."/>
            <person name="Kapheim K."/>
        </authorList>
    </citation>
    <scope>NUCLEOTIDE SEQUENCE [LARGE SCALE GENOMIC DNA]</scope>
    <source>
        <strain evidence="1">0120121106</strain>
        <tissue evidence="1">Whole body</tissue>
    </source>
</reference>
<dbReference type="AlphaFoldDB" id="A0A154P7I4"/>
<protein>
    <submittedName>
        <fullName evidence="1">Uncharacterized protein</fullName>
    </submittedName>
</protein>
<gene>
    <name evidence="1" type="ORF">WN55_09931</name>
</gene>
<evidence type="ECO:0000313" key="1">
    <source>
        <dbReference type="EMBL" id="KZC07889.1"/>
    </source>
</evidence>
<keyword evidence="2" id="KW-1185">Reference proteome</keyword>
<accession>A0A154P7I4</accession>
<dbReference type="Proteomes" id="UP000076502">
    <property type="component" value="Unassembled WGS sequence"/>
</dbReference>
<proteinExistence type="predicted"/>
<name>A0A154P7I4_DUFNO</name>